<gene>
    <name evidence="9" type="ORF">HMPREF0444_0655</name>
</gene>
<dbReference type="PRINTS" id="PR00015">
    <property type="entry name" value="GPOSANCHOR"/>
</dbReference>
<dbReference type="RefSeq" id="WP_005605927.1">
    <property type="nucleotide sequence ID" value="NZ_GG694015.1"/>
</dbReference>
<feature type="compositionally biased region" description="Low complexity" evidence="6">
    <location>
        <begin position="10"/>
        <end position="19"/>
    </location>
</feature>
<dbReference type="Proteomes" id="UP000005926">
    <property type="component" value="Unassembled WGS sequence"/>
</dbReference>
<dbReference type="InterPro" id="IPR019931">
    <property type="entry name" value="LPXTG_anchor"/>
</dbReference>
<keyword evidence="1" id="KW-0134">Cell wall</keyword>
<evidence type="ECO:0000256" key="3">
    <source>
        <dbReference type="ARBA" id="ARBA00022729"/>
    </source>
</evidence>
<feature type="domain" description="CshA" evidence="8">
    <location>
        <begin position="16"/>
        <end position="114"/>
    </location>
</feature>
<dbReference type="eggNOG" id="ENOG5033YQS">
    <property type="taxonomic scope" value="Bacteria"/>
</dbReference>
<dbReference type="STRING" id="638301.HMPREF0444_0655"/>
<evidence type="ECO:0000259" key="7">
    <source>
        <dbReference type="Pfam" id="PF00746"/>
    </source>
</evidence>
<evidence type="ECO:0000256" key="4">
    <source>
        <dbReference type="ARBA" id="ARBA00022737"/>
    </source>
</evidence>
<evidence type="ECO:0000256" key="1">
    <source>
        <dbReference type="ARBA" id="ARBA00022512"/>
    </source>
</evidence>
<keyword evidence="10" id="KW-1185">Reference proteome</keyword>
<keyword evidence="3" id="KW-0732">Signal</keyword>
<dbReference type="NCBIfam" id="TIGR01167">
    <property type="entry name" value="LPXTG_anchor"/>
    <property type="match status" value="1"/>
</dbReference>
<feature type="non-terminal residue" evidence="9">
    <location>
        <position position="1"/>
    </location>
</feature>
<evidence type="ECO:0000313" key="10">
    <source>
        <dbReference type="Proteomes" id="UP000005926"/>
    </source>
</evidence>
<dbReference type="EMBL" id="ACKZ01000013">
    <property type="protein sequence ID" value="EEW37689.1"/>
    <property type="molecule type" value="Genomic_DNA"/>
</dbReference>
<keyword evidence="4" id="KW-0677">Repeat</keyword>
<dbReference type="HOGENOM" id="CLU_1566174_0_0_9"/>
<reference evidence="9 10" key="1">
    <citation type="submission" date="2009-08" db="EMBL/GenBank/DDBJ databases">
        <authorList>
            <person name="Muzny D."/>
            <person name="Qin X."/>
            <person name="Deng J."/>
            <person name="Jiang H."/>
            <person name="Liu Y."/>
            <person name="Qu J."/>
            <person name="Song X.-Z."/>
            <person name="Zhang L."/>
            <person name="Thornton R."/>
            <person name="Coyle M."/>
            <person name="Francisco L."/>
            <person name="Jackson L."/>
            <person name="Javaid M."/>
            <person name="Korchina V."/>
            <person name="Kovar C."/>
            <person name="Mata R."/>
            <person name="Mathew T."/>
            <person name="Ngo R."/>
            <person name="Nguyen L."/>
            <person name="Nguyen N."/>
            <person name="Okwuonu G."/>
            <person name="Ongeri F."/>
            <person name="Pham C."/>
            <person name="Simmons D."/>
            <person name="Wilczek-Boney K."/>
            <person name="Hale W."/>
            <person name="Jakkamsetti A."/>
            <person name="Pham P."/>
            <person name="Ruth R."/>
            <person name="San Lucas F."/>
            <person name="Warren J."/>
            <person name="Zhang J."/>
            <person name="Zhao Z."/>
            <person name="Zhou C."/>
            <person name="Zhu D."/>
            <person name="Lee S."/>
            <person name="Bess C."/>
            <person name="Blankenburg K."/>
            <person name="Forbes L."/>
            <person name="Fu Q."/>
            <person name="Gubbala S."/>
            <person name="Hirani K."/>
            <person name="Jayaseelan J.C."/>
            <person name="Lara F."/>
            <person name="Munidasa M."/>
            <person name="Palculict T."/>
            <person name="Patil S."/>
            <person name="Pu L.-L."/>
            <person name="Saada N."/>
            <person name="Tang L."/>
            <person name="Weissenberger G."/>
            <person name="Zhu Y."/>
            <person name="Hemphill L."/>
            <person name="Shang Y."/>
            <person name="Youmans B."/>
            <person name="Ayvaz T."/>
            <person name="Ross M."/>
            <person name="Santibanez J."/>
            <person name="Aqrawi P."/>
            <person name="Gross S."/>
            <person name="Joshi V."/>
            <person name="Fowler G."/>
            <person name="Nazareth L."/>
            <person name="Reid J."/>
            <person name="Worley K."/>
            <person name="Petrosino J."/>
            <person name="Highlander S."/>
            <person name="Gibbs R."/>
        </authorList>
    </citation>
    <scope>NUCLEOTIDE SEQUENCE [LARGE SCALE GENOMIC DNA]</scope>
    <source>
        <strain evidence="9 10">ATCC 49175</strain>
    </source>
</reference>
<dbReference type="AlphaFoldDB" id="C8NFG0"/>
<keyword evidence="5" id="KW-0572">Peptidoglycan-anchor</keyword>
<evidence type="ECO:0000256" key="2">
    <source>
        <dbReference type="ARBA" id="ARBA00022525"/>
    </source>
</evidence>
<sequence>NGTPVTAKYTPTVTSVTPSSKDEVTTDVQGKTQTAKPKFEAGDPEVPLDDSVPATFEDGTTTKVIPGVGTFTVAPDGMITFVPEAGFTGVAPTVTIQRVDVNGTVVKANYTATVTPAPVMPIEQHPQASQPELPNTGTGDEFGLFSAAALSILASVGLVASSRKKDDEQEA</sequence>
<dbReference type="Pfam" id="PF19076">
    <property type="entry name" value="CshA_repeat"/>
    <property type="match status" value="1"/>
</dbReference>
<feature type="region of interest" description="Disordered" evidence="6">
    <location>
        <begin position="1"/>
        <end position="50"/>
    </location>
</feature>
<dbReference type="NCBIfam" id="TIGR04225">
    <property type="entry name" value="CshA_fibril_rpt"/>
    <property type="match status" value="1"/>
</dbReference>
<dbReference type="Pfam" id="PF00746">
    <property type="entry name" value="Gram_pos_anchor"/>
    <property type="match status" value="1"/>
</dbReference>
<evidence type="ECO:0000313" key="9">
    <source>
        <dbReference type="EMBL" id="EEW37689.1"/>
    </source>
</evidence>
<dbReference type="InterPro" id="IPR026395">
    <property type="entry name" value="CshA_fibril"/>
</dbReference>
<feature type="domain" description="Gram-positive cocci surface proteins LPxTG" evidence="7">
    <location>
        <begin position="127"/>
        <end position="167"/>
    </location>
</feature>
<comment type="caution">
    <text evidence="9">The sequence shown here is derived from an EMBL/GenBank/DDBJ whole genome shotgun (WGS) entry which is preliminary data.</text>
</comment>
<evidence type="ECO:0000256" key="6">
    <source>
        <dbReference type="SAM" id="MobiDB-lite"/>
    </source>
</evidence>
<organism evidence="9 10">
    <name type="scientific">Granulicatella adiacens ATCC 49175</name>
    <dbReference type="NCBI Taxonomy" id="638301"/>
    <lineage>
        <taxon>Bacteria</taxon>
        <taxon>Bacillati</taxon>
        <taxon>Bacillota</taxon>
        <taxon>Bacilli</taxon>
        <taxon>Lactobacillales</taxon>
        <taxon>Carnobacteriaceae</taxon>
        <taxon>Granulicatella</taxon>
    </lineage>
</organism>
<feature type="compositionally biased region" description="Polar residues" evidence="6">
    <location>
        <begin position="26"/>
        <end position="35"/>
    </location>
</feature>
<protein>
    <submittedName>
        <fullName evidence="9">LPXTG-motif cell wall anchor domain protein</fullName>
    </submittedName>
</protein>
<keyword evidence="2" id="KW-0964">Secreted</keyword>
<name>C8NFG0_9LACT</name>
<evidence type="ECO:0000259" key="8">
    <source>
        <dbReference type="Pfam" id="PF19076"/>
    </source>
</evidence>
<accession>C8NFG0</accession>
<dbReference type="InterPro" id="IPR019950">
    <property type="entry name" value="M_anchor"/>
</dbReference>
<evidence type="ECO:0000256" key="5">
    <source>
        <dbReference type="ARBA" id="ARBA00023088"/>
    </source>
</evidence>
<proteinExistence type="predicted"/>